<dbReference type="SUPFAM" id="SSF103473">
    <property type="entry name" value="MFS general substrate transporter"/>
    <property type="match status" value="1"/>
</dbReference>
<feature type="transmembrane region" description="Helical" evidence="8">
    <location>
        <begin position="139"/>
        <end position="163"/>
    </location>
</feature>
<dbReference type="OrthoDB" id="102502at2"/>
<dbReference type="PATRIC" id="fig|1121326.3.peg.2422"/>
<dbReference type="InterPro" id="IPR011701">
    <property type="entry name" value="MFS"/>
</dbReference>
<evidence type="ECO:0000313" key="11">
    <source>
        <dbReference type="Proteomes" id="UP000076603"/>
    </source>
</evidence>
<gene>
    <name evidence="10" type="primary">stp_2</name>
    <name evidence="10" type="ORF">CLMAG_24240</name>
</gene>
<dbReference type="Gene3D" id="1.20.1720.10">
    <property type="entry name" value="Multidrug resistance protein D"/>
    <property type="match status" value="1"/>
</dbReference>
<evidence type="ECO:0000256" key="7">
    <source>
        <dbReference type="ARBA" id="ARBA00023136"/>
    </source>
</evidence>
<comment type="similarity">
    <text evidence="2">Belongs to the major facilitator superfamily. EmrB family.</text>
</comment>
<evidence type="ECO:0000256" key="4">
    <source>
        <dbReference type="ARBA" id="ARBA00022475"/>
    </source>
</evidence>
<evidence type="ECO:0000256" key="1">
    <source>
        <dbReference type="ARBA" id="ARBA00004651"/>
    </source>
</evidence>
<feature type="transmembrane region" description="Helical" evidence="8">
    <location>
        <begin position="333"/>
        <end position="352"/>
    </location>
</feature>
<feature type="transmembrane region" description="Helical" evidence="8">
    <location>
        <begin position="106"/>
        <end position="127"/>
    </location>
</feature>
<dbReference type="InterPro" id="IPR020846">
    <property type="entry name" value="MFS_dom"/>
</dbReference>
<dbReference type="InterPro" id="IPR036259">
    <property type="entry name" value="MFS_trans_sf"/>
</dbReference>
<keyword evidence="6 8" id="KW-1133">Transmembrane helix</keyword>
<keyword evidence="7 8" id="KW-0472">Membrane</keyword>
<feature type="transmembrane region" description="Helical" evidence="8">
    <location>
        <begin position="202"/>
        <end position="219"/>
    </location>
</feature>
<dbReference type="EMBL" id="LWAE01000002">
    <property type="protein sequence ID" value="KZL92610.1"/>
    <property type="molecule type" value="Genomic_DNA"/>
</dbReference>
<keyword evidence="3" id="KW-0813">Transport</keyword>
<evidence type="ECO:0000313" key="10">
    <source>
        <dbReference type="EMBL" id="KZL92610.1"/>
    </source>
</evidence>
<feature type="transmembrane region" description="Helical" evidence="8">
    <location>
        <begin position="169"/>
        <end position="190"/>
    </location>
</feature>
<feature type="transmembrane region" description="Helical" evidence="8">
    <location>
        <begin position="231"/>
        <end position="249"/>
    </location>
</feature>
<feature type="transmembrane region" description="Helical" evidence="8">
    <location>
        <begin position="401"/>
        <end position="420"/>
    </location>
</feature>
<dbReference type="Proteomes" id="UP000076603">
    <property type="component" value="Unassembled WGS sequence"/>
</dbReference>
<feature type="transmembrane region" description="Helical" evidence="8">
    <location>
        <begin position="305"/>
        <end position="326"/>
    </location>
</feature>
<evidence type="ECO:0000256" key="2">
    <source>
        <dbReference type="ARBA" id="ARBA00008537"/>
    </source>
</evidence>
<feature type="transmembrane region" description="Helical" evidence="8">
    <location>
        <begin position="49"/>
        <end position="69"/>
    </location>
</feature>
<dbReference type="GO" id="GO:0005886">
    <property type="term" value="C:plasma membrane"/>
    <property type="evidence" value="ECO:0007669"/>
    <property type="project" value="UniProtKB-SubCell"/>
</dbReference>
<dbReference type="PANTHER" id="PTHR42718">
    <property type="entry name" value="MAJOR FACILITATOR SUPERFAMILY MULTIDRUG TRANSPORTER MFSC"/>
    <property type="match status" value="1"/>
</dbReference>
<feature type="transmembrane region" description="Helical" evidence="8">
    <location>
        <begin position="81"/>
        <end position="100"/>
    </location>
</feature>
<dbReference type="PROSITE" id="PS50850">
    <property type="entry name" value="MFS"/>
    <property type="match status" value="1"/>
</dbReference>
<keyword evidence="4" id="KW-1003">Cell membrane</keyword>
<name>A0A162TGG7_9CLOT</name>
<comment type="caution">
    <text evidence="10">The sequence shown here is derived from an EMBL/GenBank/DDBJ whole genome shotgun (WGS) entry which is preliminary data.</text>
</comment>
<dbReference type="Pfam" id="PF07690">
    <property type="entry name" value="MFS_1"/>
    <property type="match status" value="1"/>
</dbReference>
<dbReference type="PRINTS" id="PR01036">
    <property type="entry name" value="TCRTETB"/>
</dbReference>
<sequence>MNKKENEIYEKRWIILFTVLSATFMATLDGSIVNVALPDMSDKLNVSMAAIEWVVTSFLITIAATILIFGRLGDIKGKTKIFRFGVVLFTLGSLLCGFTNSLPVLVAARVIQAVGAAATMATNQGIITQVFPQNERGRALGVLGTFVALGAMAGPPLGGIIVSAISWKYIFLINVPIGIIVFILTIKVFPESNTVLNEKLDIKGACLFTIAVVLLFGALVQGQSIGYDNPIMVSAFAIAIIAFIVFIMVERKMEVPLLQLKIFNNSLFSISIICAFISFVAISASNIILPFYFQDVLKLSPATTGFFMMVSPIVLAVVAPFSGYLSDKIGSEILTLIGLILTSMGLLLVSTLNEKSTVTMLMLYIVIMTIGNGAFQSPNNSLIMSTVPKDKLGIAGSVNALIRNLGFVVGTSLATLLLYNRMSYKAGYRVIDYINGRDDVFIYGMKCVYLSAGILCTIGVVITALRLYNIKKIKKAKVETSQLEEKTVLN</sequence>
<feature type="domain" description="Major facilitator superfamily (MFS) profile" evidence="9">
    <location>
        <begin position="15"/>
        <end position="471"/>
    </location>
</feature>
<evidence type="ECO:0000256" key="3">
    <source>
        <dbReference type="ARBA" id="ARBA00022448"/>
    </source>
</evidence>
<dbReference type="RefSeq" id="WP_066622200.1">
    <property type="nucleotide sequence ID" value="NZ_FQXL01000044.1"/>
</dbReference>
<feature type="transmembrane region" description="Helical" evidence="8">
    <location>
        <begin position="12"/>
        <end position="37"/>
    </location>
</feature>
<dbReference type="AlphaFoldDB" id="A0A162TGG7"/>
<evidence type="ECO:0000256" key="5">
    <source>
        <dbReference type="ARBA" id="ARBA00022692"/>
    </source>
</evidence>
<keyword evidence="11" id="KW-1185">Reference proteome</keyword>
<evidence type="ECO:0000256" key="6">
    <source>
        <dbReference type="ARBA" id="ARBA00022989"/>
    </source>
</evidence>
<evidence type="ECO:0000259" key="9">
    <source>
        <dbReference type="PROSITE" id="PS50850"/>
    </source>
</evidence>
<feature type="transmembrane region" description="Helical" evidence="8">
    <location>
        <begin position="270"/>
        <end position="293"/>
    </location>
</feature>
<protein>
    <submittedName>
        <fullName evidence="10">Multidrug resistance protein Stp</fullName>
    </submittedName>
</protein>
<feature type="transmembrane region" description="Helical" evidence="8">
    <location>
        <begin position="440"/>
        <end position="465"/>
    </location>
</feature>
<organism evidence="10 11">
    <name type="scientific">Clostridium magnum DSM 2767</name>
    <dbReference type="NCBI Taxonomy" id="1121326"/>
    <lineage>
        <taxon>Bacteria</taxon>
        <taxon>Bacillati</taxon>
        <taxon>Bacillota</taxon>
        <taxon>Clostridia</taxon>
        <taxon>Eubacteriales</taxon>
        <taxon>Clostridiaceae</taxon>
        <taxon>Clostridium</taxon>
    </lineage>
</organism>
<keyword evidence="5 8" id="KW-0812">Transmembrane</keyword>
<dbReference type="GO" id="GO:0022857">
    <property type="term" value="F:transmembrane transporter activity"/>
    <property type="evidence" value="ECO:0007669"/>
    <property type="project" value="InterPro"/>
</dbReference>
<accession>A0A162TGG7</accession>
<dbReference type="NCBIfam" id="TIGR00711">
    <property type="entry name" value="efflux_EmrB"/>
    <property type="match status" value="1"/>
</dbReference>
<dbReference type="FunFam" id="1.20.1720.10:FF:000021">
    <property type="entry name" value="Drug resistance transporter, EmrB/QacA subfamily"/>
    <property type="match status" value="1"/>
</dbReference>
<dbReference type="CDD" id="cd17321">
    <property type="entry name" value="MFS_MMR_MDR_like"/>
    <property type="match status" value="1"/>
</dbReference>
<comment type="subcellular location">
    <subcellularLocation>
        <location evidence="1">Cell membrane</location>
        <topology evidence="1">Multi-pass membrane protein</topology>
    </subcellularLocation>
</comment>
<dbReference type="Gene3D" id="1.20.1250.20">
    <property type="entry name" value="MFS general substrate transporter like domains"/>
    <property type="match status" value="1"/>
</dbReference>
<proteinExistence type="inferred from homology"/>
<dbReference type="InterPro" id="IPR004638">
    <property type="entry name" value="EmrB-like"/>
</dbReference>
<feature type="transmembrane region" description="Helical" evidence="8">
    <location>
        <begin position="358"/>
        <end position="375"/>
    </location>
</feature>
<dbReference type="PANTHER" id="PTHR42718:SF9">
    <property type="entry name" value="MAJOR FACILITATOR SUPERFAMILY MULTIDRUG TRANSPORTER MFSC"/>
    <property type="match status" value="1"/>
</dbReference>
<evidence type="ECO:0000256" key="8">
    <source>
        <dbReference type="SAM" id="Phobius"/>
    </source>
</evidence>
<reference evidence="10 11" key="1">
    <citation type="submission" date="2016-04" db="EMBL/GenBank/DDBJ databases">
        <title>Genome sequence of Clostridium magnum DSM 2767.</title>
        <authorList>
            <person name="Poehlein A."/>
            <person name="Uhlig R."/>
            <person name="Fischer R."/>
            <person name="Bahl H."/>
            <person name="Daniel R."/>
        </authorList>
    </citation>
    <scope>NUCLEOTIDE SEQUENCE [LARGE SCALE GENOMIC DNA]</scope>
    <source>
        <strain evidence="10 11">DSM 2767</strain>
    </source>
</reference>
<dbReference type="STRING" id="1121326.CLMAG_24240"/>